<keyword evidence="2" id="KW-1133">Transmembrane helix</keyword>
<accession>A0A2S0K1C4</accession>
<keyword evidence="2" id="KW-0812">Transmembrane</keyword>
<gene>
    <name evidence="3" type="ORF">LS41612_13485</name>
    <name evidence="4" type="ORF">NCTC10338_02002</name>
</gene>
<evidence type="ECO:0000256" key="1">
    <source>
        <dbReference type="SAM" id="Coils"/>
    </source>
</evidence>
<dbReference type="EMBL" id="CP019980">
    <property type="protein sequence ID" value="AVK97203.1"/>
    <property type="molecule type" value="Genomic_DNA"/>
</dbReference>
<evidence type="ECO:0000256" key="2">
    <source>
        <dbReference type="SAM" id="Phobius"/>
    </source>
</evidence>
<evidence type="ECO:0000313" key="4">
    <source>
        <dbReference type="EMBL" id="SUV16915.1"/>
    </source>
</evidence>
<reference evidence="3 5" key="1">
    <citation type="submission" date="2017-03" db="EMBL/GenBank/DDBJ databases">
        <title>The whole genome sequencing and assembly of Lysinibacillus sphaericus DSM 28T strain.</title>
        <authorList>
            <person name="Lee Y.-J."/>
            <person name="Yi H."/>
            <person name="Bahn Y.-S."/>
            <person name="Kim J.F."/>
            <person name="Lee D.-W."/>
        </authorList>
    </citation>
    <scope>NUCLEOTIDE SEQUENCE [LARGE SCALE GENOMIC DNA]</scope>
    <source>
        <strain evidence="3 5">DSM 28</strain>
    </source>
</reference>
<dbReference type="RefSeq" id="WP_024363634.1">
    <property type="nucleotide sequence ID" value="NZ_BJNS01000001.1"/>
</dbReference>
<evidence type="ECO:0000313" key="3">
    <source>
        <dbReference type="EMBL" id="AVK97203.1"/>
    </source>
</evidence>
<protein>
    <submittedName>
        <fullName evidence="3">Uncharacterized protein</fullName>
    </submittedName>
</protein>
<dbReference type="GeneID" id="48277207"/>
<organism evidence="3 5">
    <name type="scientific">Lysinibacillus sphaericus</name>
    <name type="common">Bacillus sphaericus</name>
    <dbReference type="NCBI Taxonomy" id="1421"/>
    <lineage>
        <taxon>Bacteria</taxon>
        <taxon>Bacillati</taxon>
        <taxon>Bacillota</taxon>
        <taxon>Bacilli</taxon>
        <taxon>Bacillales</taxon>
        <taxon>Bacillaceae</taxon>
        <taxon>Lysinibacillus</taxon>
    </lineage>
</organism>
<evidence type="ECO:0000313" key="5">
    <source>
        <dbReference type="Proteomes" id="UP000238825"/>
    </source>
</evidence>
<name>A0A2S0K1C4_LYSSH</name>
<reference evidence="4 6" key="2">
    <citation type="submission" date="2018-06" db="EMBL/GenBank/DDBJ databases">
        <authorList>
            <consortium name="Pathogen Informatics"/>
            <person name="Doyle S."/>
        </authorList>
    </citation>
    <scope>NUCLEOTIDE SEQUENCE [LARGE SCALE GENOMIC DNA]</scope>
    <source>
        <strain evidence="4 6">NCTC10338</strain>
    </source>
</reference>
<dbReference type="Proteomes" id="UP000238825">
    <property type="component" value="Chromosome"/>
</dbReference>
<dbReference type="Proteomes" id="UP000255295">
    <property type="component" value="Unassembled WGS sequence"/>
</dbReference>
<dbReference type="AlphaFoldDB" id="A0A2S0K1C4"/>
<feature type="coiled-coil region" evidence="1">
    <location>
        <begin position="41"/>
        <end position="68"/>
    </location>
</feature>
<proteinExistence type="predicted"/>
<sequence length="69" mass="8066">MQLHIGDIISTIFILLIFLAMFFVMIKMIKNVKSTAVLPSRDTLQQHVDELTTRVRDLEEQVHNLSKRQ</sequence>
<evidence type="ECO:0000313" key="6">
    <source>
        <dbReference type="Proteomes" id="UP000255295"/>
    </source>
</evidence>
<feature type="transmembrane region" description="Helical" evidence="2">
    <location>
        <begin position="6"/>
        <end position="26"/>
    </location>
</feature>
<keyword evidence="1" id="KW-0175">Coiled coil</keyword>
<dbReference type="EMBL" id="UFSZ01000001">
    <property type="protein sequence ID" value="SUV16915.1"/>
    <property type="molecule type" value="Genomic_DNA"/>
</dbReference>
<keyword evidence="2" id="KW-0472">Membrane</keyword>